<dbReference type="Gramene" id="QL07p005912:mrna">
    <property type="protein sequence ID" value="QL07p005912:mrna"/>
    <property type="gene ID" value="QL07p005912"/>
</dbReference>
<evidence type="ECO:0000313" key="4">
    <source>
        <dbReference type="Proteomes" id="UP000594261"/>
    </source>
</evidence>
<organism evidence="3 4">
    <name type="scientific">Quercus lobata</name>
    <name type="common">Valley oak</name>
    <dbReference type="NCBI Taxonomy" id="97700"/>
    <lineage>
        <taxon>Eukaryota</taxon>
        <taxon>Viridiplantae</taxon>
        <taxon>Streptophyta</taxon>
        <taxon>Embryophyta</taxon>
        <taxon>Tracheophyta</taxon>
        <taxon>Spermatophyta</taxon>
        <taxon>Magnoliopsida</taxon>
        <taxon>eudicotyledons</taxon>
        <taxon>Gunneridae</taxon>
        <taxon>Pentapetalae</taxon>
        <taxon>rosids</taxon>
        <taxon>fabids</taxon>
        <taxon>Fagales</taxon>
        <taxon>Fagaceae</taxon>
        <taxon>Quercus</taxon>
    </lineage>
</organism>
<dbReference type="Pfam" id="PF01494">
    <property type="entry name" value="FAD_binding_3"/>
    <property type="match status" value="1"/>
</dbReference>
<dbReference type="Gene3D" id="3.50.50.60">
    <property type="entry name" value="FAD/NAD(P)-binding domain"/>
    <property type="match status" value="1"/>
</dbReference>
<dbReference type="Proteomes" id="UP000594261">
    <property type="component" value="Chromosome 7"/>
</dbReference>
<dbReference type="EnsemblPlants" id="QL07p005912:mrna">
    <property type="protein sequence ID" value="QL07p005912:mrna"/>
    <property type="gene ID" value="QL07p005912"/>
</dbReference>
<dbReference type="PRINTS" id="PR00420">
    <property type="entry name" value="RNGMNOXGNASE"/>
</dbReference>
<keyword evidence="1" id="KW-0812">Transmembrane</keyword>
<dbReference type="InterPro" id="IPR036188">
    <property type="entry name" value="FAD/NAD-bd_sf"/>
</dbReference>
<feature type="transmembrane region" description="Helical" evidence="1">
    <location>
        <begin position="29"/>
        <end position="47"/>
    </location>
</feature>
<dbReference type="InterPro" id="IPR002938">
    <property type="entry name" value="FAD-bd"/>
</dbReference>
<protein>
    <recommendedName>
        <fullName evidence="2">FAD-binding domain-containing protein</fullName>
    </recommendedName>
</protein>
<evidence type="ECO:0000313" key="3">
    <source>
        <dbReference type="EnsemblPlants" id="QL07p005912:mrna"/>
    </source>
</evidence>
<dbReference type="PANTHER" id="PTHR46496:SF6">
    <property type="entry name" value="ZEAXANTHIN EPOXIDASE, CHLOROPLASTIC-LIKE ISOFORM X1"/>
    <property type="match status" value="1"/>
</dbReference>
<evidence type="ECO:0000259" key="2">
    <source>
        <dbReference type="Pfam" id="PF01494"/>
    </source>
</evidence>
<keyword evidence="4" id="KW-1185">Reference proteome</keyword>
<accession>A0A7N2M104</accession>
<dbReference type="PANTHER" id="PTHR46496">
    <property type="match status" value="1"/>
</dbReference>
<evidence type="ECO:0000256" key="1">
    <source>
        <dbReference type="SAM" id="Phobius"/>
    </source>
</evidence>
<proteinExistence type="predicted"/>
<keyword evidence="1" id="KW-0472">Membrane</keyword>
<name>A0A7N2M104_QUELO</name>
<feature type="domain" description="FAD-binding" evidence="2">
    <location>
        <begin position="30"/>
        <end position="342"/>
    </location>
</feature>
<dbReference type="AlphaFoldDB" id="A0A7N2M104"/>
<keyword evidence="1" id="KW-1133">Transmembrane helix</keyword>
<dbReference type="EMBL" id="LRBV02000007">
    <property type="status" value="NOT_ANNOTATED_CDS"/>
    <property type="molecule type" value="Genomic_DNA"/>
</dbReference>
<dbReference type="OMA" id="SCHPHLP"/>
<reference evidence="3 4" key="1">
    <citation type="journal article" date="2016" name="G3 (Bethesda)">
        <title>First Draft Assembly and Annotation of the Genome of a California Endemic Oak Quercus lobata Nee (Fagaceae).</title>
        <authorList>
            <person name="Sork V.L."/>
            <person name="Fitz-Gibbon S.T."/>
            <person name="Puiu D."/>
            <person name="Crepeau M."/>
            <person name="Gugger P.F."/>
            <person name="Sherman R."/>
            <person name="Stevens K."/>
            <person name="Langley C.H."/>
            <person name="Pellegrini M."/>
            <person name="Salzberg S.L."/>
        </authorList>
    </citation>
    <scope>NUCLEOTIDE SEQUENCE [LARGE SCALE GENOMIC DNA]</scope>
    <source>
        <strain evidence="3 4">cv. SW786</strain>
    </source>
</reference>
<reference evidence="3" key="2">
    <citation type="submission" date="2021-01" db="UniProtKB">
        <authorList>
            <consortium name="EnsemblPlants"/>
        </authorList>
    </citation>
    <scope>IDENTIFICATION</scope>
</reference>
<dbReference type="SUPFAM" id="SSF51905">
    <property type="entry name" value="FAD/NAD(P)-binding domain"/>
    <property type="match status" value="1"/>
</dbReference>
<dbReference type="InParanoid" id="A0A7N2M104"/>
<dbReference type="GO" id="GO:0071949">
    <property type="term" value="F:FAD binding"/>
    <property type="evidence" value="ECO:0007669"/>
    <property type="project" value="InterPro"/>
</dbReference>
<sequence>MRCYFVSCEGGKYGLKSEERSGSEGRKRLRILIAGGGIGGLVLALAAKHKGFEVMVFEKDLSAVRGEGRERGPIQLSSSALSVLQAIDETAAKEIIKAGQITGNRINGFADGISGEWFTKFDLFAPAVMRRLPITQVICRMTLQEILVNAVGSEVLRNKSKVVDFMEGPNKVTVTLEDGQQYDGDILVGADGIWSTVRSKLFGAQEAKYSGYTCYSGVTNFVPPYIDTVGYRVFLGLNQYFVALYVGNEKMQWYAFHKGRPQRNTTDPPSCGKKKRLLELFGNWCNEVITLIMETPEHMVLQRDIYDRDMISCWGIGRVTLLGDAAHPMLPNLGQGGCMAIESIWDVVSGSRRQNSHVASILTFLRHRLFLVGPECSHLCDMTPMLRPSPTFHVDYTLITSLAAKSDLQTKDGFGPNSAIIKLQLGKYLAL</sequence>